<dbReference type="Pfam" id="PF01261">
    <property type="entry name" value="AP_endonuc_2"/>
    <property type="match status" value="1"/>
</dbReference>
<dbReference type="PANTHER" id="PTHR12110">
    <property type="entry name" value="HYDROXYPYRUVATE ISOMERASE"/>
    <property type="match status" value="1"/>
</dbReference>
<reference evidence="2" key="1">
    <citation type="journal article" date="2021" name="PeerJ">
        <title>Extensive microbial diversity within the chicken gut microbiome revealed by metagenomics and culture.</title>
        <authorList>
            <person name="Gilroy R."/>
            <person name="Ravi A."/>
            <person name="Getino M."/>
            <person name="Pursley I."/>
            <person name="Horton D.L."/>
            <person name="Alikhan N.F."/>
            <person name="Baker D."/>
            <person name="Gharbi K."/>
            <person name="Hall N."/>
            <person name="Watson M."/>
            <person name="Adriaenssens E.M."/>
            <person name="Foster-Nyarko E."/>
            <person name="Jarju S."/>
            <person name="Secka A."/>
            <person name="Antonio M."/>
            <person name="Oren A."/>
            <person name="Chaudhuri R.R."/>
            <person name="La Ragione R."/>
            <person name="Hildebrand F."/>
            <person name="Pallen M.J."/>
        </authorList>
    </citation>
    <scope>NUCLEOTIDE SEQUENCE</scope>
    <source>
        <strain evidence="2">CHK179-7159</strain>
    </source>
</reference>
<protein>
    <submittedName>
        <fullName evidence="2">Sugar phosphate isomerase/epimerase</fullName>
    </submittedName>
</protein>
<dbReference type="InterPro" id="IPR013022">
    <property type="entry name" value="Xyl_isomerase-like_TIM-brl"/>
</dbReference>
<keyword evidence="2" id="KW-0413">Isomerase</keyword>
<dbReference type="Proteomes" id="UP000886858">
    <property type="component" value="Unassembled WGS sequence"/>
</dbReference>
<dbReference type="AlphaFoldDB" id="A0A9D2L1E4"/>
<organism evidence="2 3">
    <name type="scientific">Candidatus Eisenbergiella merdipullorum</name>
    <dbReference type="NCBI Taxonomy" id="2838553"/>
    <lineage>
        <taxon>Bacteria</taxon>
        <taxon>Bacillati</taxon>
        <taxon>Bacillota</taxon>
        <taxon>Clostridia</taxon>
        <taxon>Lachnospirales</taxon>
        <taxon>Lachnospiraceae</taxon>
        <taxon>Eisenbergiella</taxon>
    </lineage>
</organism>
<dbReference type="InterPro" id="IPR036237">
    <property type="entry name" value="Xyl_isomerase-like_sf"/>
</dbReference>
<reference evidence="2" key="2">
    <citation type="submission" date="2021-04" db="EMBL/GenBank/DDBJ databases">
        <authorList>
            <person name="Gilroy R."/>
        </authorList>
    </citation>
    <scope>NUCLEOTIDE SEQUENCE</scope>
    <source>
        <strain evidence="2">CHK179-7159</strain>
    </source>
</reference>
<comment type="caution">
    <text evidence="2">The sequence shown here is derived from an EMBL/GenBank/DDBJ whole genome shotgun (WGS) entry which is preliminary data.</text>
</comment>
<dbReference type="SUPFAM" id="SSF51658">
    <property type="entry name" value="Xylose isomerase-like"/>
    <property type="match status" value="1"/>
</dbReference>
<evidence type="ECO:0000259" key="1">
    <source>
        <dbReference type="Pfam" id="PF01261"/>
    </source>
</evidence>
<name>A0A9D2L1E4_9FIRM</name>
<dbReference type="PANTHER" id="PTHR12110:SF21">
    <property type="entry name" value="XYLOSE ISOMERASE-LIKE TIM BARREL DOMAIN-CONTAINING PROTEIN"/>
    <property type="match status" value="1"/>
</dbReference>
<gene>
    <name evidence="2" type="ORF">H9717_14685</name>
</gene>
<dbReference type="InterPro" id="IPR050312">
    <property type="entry name" value="IolE/XylAMocC-like"/>
</dbReference>
<evidence type="ECO:0000313" key="3">
    <source>
        <dbReference type="Proteomes" id="UP000886858"/>
    </source>
</evidence>
<dbReference type="Gene3D" id="3.20.20.150">
    <property type="entry name" value="Divalent-metal-dependent TIM barrel enzymes"/>
    <property type="match status" value="1"/>
</dbReference>
<dbReference type="GO" id="GO:0016853">
    <property type="term" value="F:isomerase activity"/>
    <property type="evidence" value="ECO:0007669"/>
    <property type="project" value="UniProtKB-KW"/>
</dbReference>
<evidence type="ECO:0000313" key="2">
    <source>
        <dbReference type="EMBL" id="HJA94334.1"/>
    </source>
</evidence>
<accession>A0A9D2L1E4</accession>
<proteinExistence type="predicted"/>
<sequence length="294" mass="34333">MRDKRGTIKRVPHDKASAFQKQGMDFWECGKYNEDKKENRRMRSLVLCDNAEPEKVIALCRKYHLGIEIQGFYDPNTTEDAEELIAVYEGLLPKEIEKHFHAPFWDLCLGSSNRKIVEITRYYFDYAYEIAEKLGAMSITVHEGFIPFTSYPEGWIRRATVFWKEFFETHPGNIQMYMENQVETDPETLIGTVDSLENSRLGVNLDIGHAHCVSGLPVLKWIEKLEGRIRYVHLHQNYGKRDEHLGLREGNMPIREILDALNEYSPDAIWALEPNRPEDIEDSILFLRECGYLK</sequence>
<dbReference type="EMBL" id="DWYY01000169">
    <property type="protein sequence ID" value="HJA94334.1"/>
    <property type="molecule type" value="Genomic_DNA"/>
</dbReference>
<feature type="domain" description="Xylose isomerase-like TIM barrel" evidence="1">
    <location>
        <begin position="100"/>
        <end position="290"/>
    </location>
</feature>